<organism evidence="1 2">
    <name type="scientific">Stephania japonica</name>
    <dbReference type="NCBI Taxonomy" id="461633"/>
    <lineage>
        <taxon>Eukaryota</taxon>
        <taxon>Viridiplantae</taxon>
        <taxon>Streptophyta</taxon>
        <taxon>Embryophyta</taxon>
        <taxon>Tracheophyta</taxon>
        <taxon>Spermatophyta</taxon>
        <taxon>Magnoliopsida</taxon>
        <taxon>Ranunculales</taxon>
        <taxon>Menispermaceae</taxon>
        <taxon>Menispermoideae</taxon>
        <taxon>Cissampelideae</taxon>
        <taxon>Stephania</taxon>
    </lineage>
</organism>
<reference evidence="1 2" key="1">
    <citation type="submission" date="2024-01" db="EMBL/GenBank/DDBJ databases">
        <title>Genome assemblies of Stephania.</title>
        <authorList>
            <person name="Yang L."/>
        </authorList>
    </citation>
    <scope>NUCLEOTIDE SEQUENCE [LARGE SCALE GENOMIC DNA]</scope>
    <source>
        <strain evidence="1">QJT</strain>
        <tissue evidence="1">Leaf</tissue>
    </source>
</reference>
<dbReference type="Proteomes" id="UP001417504">
    <property type="component" value="Unassembled WGS sequence"/>
</dbReference>
<name>A0AAP0JLY5_9MAGN</name>
<dbReference type="AlphaFoldDB" id="A0AAP0JLY5"/>
<accession>A0AAP0JLY5</accession>
<protein>
    <submittedName>
        <fullName evidence="1">Uncharacterized protein</fullName>
    </submittedName>
</protein>
<keyword evidence="2" id="KW-1185">Reference proteome</keyword>
<evidence type="ECO:0000313" key="1">
    <source>
        <dbReference type="EMBL" id="KAK9136506.1"/>
    </source>
</evidence>
<gene>
    <name evidence="1" type="ORF">Sjap_007100</name>
</gene>
<evidence type="ECO:0000313" key="2">
    <source>
        <dbReference type="Proteomes" id="UP001417504"/>
    </source>
</evidence>
<proteinExistence type="predicted"/>
<comment type="caution">
    <text evidence="1">The sequence shown here is derived from an EMBL/GenBank/DDBJ whole genome shotgun (WGS) entry which is preliminary data.</text>
</comment>
<dbReference type="Pfam" id="PF14223">
    <property type="entry name" value="Retrotran_gag_2"/>
    <property type="match status" value="1"/>
</dbReference>
<sequence>MVVADQEFFIGRKFRRIVTGDIVKPEQSEKESDHKFLDRVEDWKSKNHKIITWFSNITTPSIHIQFVEFDTAKDVWEFLFVKYKVSGLAQYYQLFTNLNNLKQDSDQSINDF</sequence>
<dbReference type="EMBL" id="JBBNAE010000003">
    <property type="protein sequence ID" value="KAK9136506.1"/>
    <property type="molecule type" value="Genomic_DNA"/>
</dbReference>